<accession>A0A0D7A4T2</accession>
<dbReference type="AlphaFoldDB" id="A0A0D7A4T2"/>
<sequence>MFLPSGMCGPVEHCNVKTSPDSECLRTSERPESPCYCILPTSGPITPNLCLSFKAAIAASDFGFLTNDDLPSRHENAALCQQAGYQRCGIPLRKEPGGPILAWVKYGANVTRAEALTQNWLAEALDANPEVAVRIPRVYDAFTIPTRFFKMGHIVMQHIDAPDCEESDVELVAKAVEWLICLKAPSFAPGPAGGGPVVHTFFYDWVSRITYNTVEELEDHVNGILALKEDTRRDSFVAEARHGFYLCPCDIDPGNFKKGRDGKVVALDFRATCFLPRSFFRVRDGEAGKQLRSEHGPALDLPAIGQCRGDDTRLFLPGSPWNKHHRSA</sequence>
<name>A0A0D7A4T2_9AGAR</name>
<reference evidence="1 2" key="1">
    <citation type="journal article" date="2015" name="Fungal Genet. Biol.">
        <title>Evolution of novel wood decay mechanisms in Agaricales revealed by the genome sequences of Fistulina hepatica and Cylindrobasidium torrendii.</title>
        <authorList>
            <person name="Floudas D."/>
            <person name="Held B.W."/>
            <person name="Riley R."/>
            <person name="Nagy L.G."/>
            <person name="Koehler G."/>
            <person name="Ransdell A.S."/>
            <person name="Younus H."/>
            <person name="Chow J."/>
            <person name="Chiniquy J."/>
            <person name="Lipzen A."/>
            <person name="Tritt A."/>
            <person name="Sun H."/>
            <person name="Haridas S."/>
            <person name="LaButti K."/>
            <person name="Ohm R.A."/>
            <person name="Kues U."/>
            <person name="Blanchette R.A."/>
            <person name="Grigoriev I.V."/>
            <person name="Minto R.E."/>
            <person name="Hibbett D.S."/>
        </authorList>
    </citation>
    <scope>NUCLEOTIDE SEQUENCE [LARGE SCALE GENOMIC DNA]</scope>
    <source>
        <strain evidence="1 2">ATCC 64428</strain>
    </source>
</reference>
<evidence type="ECO:0000313" key="1">
    <source>
        <dbReference type="EMBL" id="KIY44911.1"/>
    </source>
</evidence>
<gene>
    <name evidence="1" type="ORF">FISHEDRAFT_77130</name>
</gene>
<organism evidence="1 2">
    <name type="scientific">Fistulina hepatica ATCC 64428</name>
    <dbReference type="NCBI Taxonomy" id="1128425"/>
    <lineage>
        <taxon>Eukaryota</taxon>
        <taxon>Fungi</taxon>
        <taxon>Dikarya</taxon>
        <taxon>Basidiomycota</taxon>
        <taxon>Agaricomycotina</taxon>
        <taxon>Agaricomycetes</taxon>
        <taxon>Agaricomycetidae</taxon>
        <taxon>Agaricales</taxon>
        <taxon>Fistulinaceae</taxon>
        <taxon>Fistulina</taxon>
    </lineage>
</organism>
<dbReference type="Proteomes" id="UP000054144">
    <property type="component" value="Unassembled WGS sequence"/>
</dbReference>
<keyword evidence="2" id="KW-1185">Reference proteome</keyword>
<evidence type="ECO:0000313" key="2">
    <source>
        <dbReference type="Proteomes" id="UP000054144"/>
    </source>
</evidence>
<proteinExistence type="predicted"/>
<protein>
    <recommendedName>
        <fullName evidence="3">Aminoglycoside phosphotransferase domain-containing protein</fullName>
    </recommendedName>
</protein>
<dbReference type="OrthoDB" id="3250044at2759"/>
<dbReference type="EMBL" id="KN882064">
    <property type="protein sequence ID" value="KIY44911.1"/>
    <property type="molecule type" value="Genomic_DNA"/>
</dbReference>
<evidence type="ECO:0008006" key="3">
    <source>
        <dbReference type="Google" id="ProtNLM"/>
    </source>
</evidence>